<keyword evidence="8" id="KW-1185">Reference proteome</keyword>
<gene>
    <name evidence="7" type="ORF">NDU88_002035</name>
</gene>
<dbReference type="Proteomes" id="UP001066276">
    <property type="component" value="Chromosome 9"/>
</dbReference>
<protein>
    <recommendedName>
        <fullName evidence="6">Platelet-derived growth factor (PDGF) family profile domain-containing protein</fullName>
    </recommendedName>
</protein>
<dbReference type="PANTHER" id="PTHR12025:SF9">
    <property type="entry name" value="PLACENTA GROWTH FACTOR"/>
    <property type="match status" value="1"/>
</dbReference>
<dbReference type="PROSITE" id="PS00249">
    <property type="entry name" value="PDGF_1"/>
    <property type="match status" value="1"/>
</dbReference>
<feature type="domain" description="Platelet-derived growth factor (PDGF) family profile" evidence="6">
    <location>
        <begin position="34"/>
        <end position="129"/>
    </location>
</feature>
<feature type="signal peptide" evidence="5">
    <location>
        <begin position="1"/>
        <end position="21"/>
    </location>
</feature>
<dbReference type="PANTHER" id="PTHR12025">
    <property type="entry name" value="VASCULAR ENDOTHELIAL GROWTH FACTOR"/>
    <property type="match status" value="1"/>
</dbReference>
<dbReference type="InterPro" id="IPR050507">
    <property type="entry name" value="PDGF/VEGF_growth_factor"/>
</dbReference>
<dbReference type="GO" id="GO:0045766">
    <property type="term" value="P:positive regulation of angiogenesis"/>
    <property type="evidence" value="ECO:0007669"/>
    <property type="project" value="TreeGrafter"/>
</dbReference>
<dbReference type="GO" id="GO:0001666">
    <property type="term" value="P:response to hypoxia"/>
    <property type="evidence" value="ECO:0007669"/>
    <property type="project" value="TreeGrafter"/>
</dbReference>
<dbReference type="GO" id="GO:0001938">
    <property type="term" value="P:positive regulation of endothelial cell proliferation"/>
    <property type="evidence" value="ECO:0007669"/>
    <property type="project" value="TreeGrafter"/>
</dbReference>
<name>A0AAV7MLI5_PLEWA</name>
<dbReference type="GO" id="GO:0050930">
    <property type="term" value="P:induction of positive chemotaxis"/>
    <property type="evidence" value="ECO:0007669"/>
    <property type="project" value="TreeGrafter"/>
</dbReference>
<dbReference type="InterPro" id="IPR029034">
    <property type="entry name" value="Cystine-knot_cytokine"/>
</dbReference>
<dbReference type="EMBL" id="JANPWB010000013">
    <property type="protein sequence ID" value="KAJ1104625.1"/>
    <property type="molecule type" value="Genomic_DNA"/>
</dbReference>
<sequence length="182" mass="20662">MLVVHGVLRLLAPVLLHLSHCQTFNLLNRNYTMEALPFSDVLHRSVCRPLEKLVNILTEYPSEIDHMFSPSCVPLQRCAGCCGDERLQCVAVETANVTMELLKVVPGQNAYMELSFIEHRRCECRPRRNSLKLNRQKMRSGEKARKRERSRGQSVKRMRPESKGGQFRSTVGAPSPGVNCIT</sequence>
<reference evidence="7" key="1">
    <citation type="journal article" date="2022" name="bioRxiv">
        <title>Sequencing and chromosome-scale assembly of the giantPleurodeles waltlgenome.</title>
        <authorList>
            <person name="Brown T."/>
            <person name="Elewa A."/>
            <person name="Iarovenko S."/>
            <person name="Subramanian E."/>
            <person name="Araus A.J."/>
            <person name="Petzold A."/>
            <person name="Susuki M."/>
            <person name="Suzuki K.-i.T."/>
            <person name="Hayashi T."/>
            <person name="Toyoda A."/>
            <person name="Oliveira C."/>
            <person name="Osipova E."/>
            <person name="Leigh N.D."/>
            <person name="Simon A."/>
            <person name="Yun M.H."/>
        </authorList>
    </citation>
    <scope>NUCLEOTIDE SEQUENCE</scope>
    <source>
        <strain evidence="7">20211129_DDA</strain>
        <tissue evidence="7">Liver</tissue>
    </source>
</reference>
<feature type="region of interest" description="Disordered" evidence="4">
    <location>
        <begin position="133"/>
        <end position="182"/>
    </location>
</feature>
<evidence type="ECO:0000256" key="2">
    <source>
        <dbReference type="ARBA" id="ARBA00023157"/>
    </source>
</evidence>
<feature type="chain" id="PRO_5044023587" description="Platelet-derived growth factor (PDGF) family profile domain-containing protein" evidence="5">
    <location>
        <begin position="22"/>
        <end position="182"/>
    </location>
</feature>
<dbReference type="GO" id="GO:0005172">
    <property type="term" value="F:vascular endothelial growth factor receptor binding"/>
    <property type="evidence" value="ECO:0007669"/>
    <property type="project" value="TreeGrafter"/>
</dbReference>
<keyword evidence="2" id="KW-1015">Disulfide bond</keyword>
<dbReference type="SMART" id="SM00141">
    <property type="entry name" value="PDGF"/>
    <property type="match status" value="1"/>
</dbReference>
<evidence type="ECO:0000259" key="6">
    <source>
        <dbReference type="PROSITE" id="PS50278"/>
    </source>
</evidence>
<evidence type="ECO:0000313" key="7">
    <source>
        <dbReference type="EMBL" id="KAJ1104625.1"/>
    </source>
</evidence>
<dbReference type="GO" id="GO:0048010">
    <property type="term" value="P:vascular endothelial growth factor receptor signaling pathway"/>
    <property type="evidence" value="ECO:0007669"/>
    <property type="project" value="TreeGrafter"/>
</dbReference>
<organism evidence="7 8">
    <name type="scientific">Pleurodeles waltl</name>
    <name type="common">Iberian ribbed newt</name>
    <dbReference type="NCBI Taxonomy" id="8319"/>
    <lineage>
        <taxon>Eukaryota</taxon>
        <taxon>Metazoa</taxon>
        <taxon>Chordata</taxon>
        <taxon>Craniata</taxon>
        <taxon>Vertebrata</taxon>
        <taxon>Euteleostomi</taxon>
        <taxon>Amphibia</taxon>
        <taxon>Batrachia</taxon>
        <taxon>Caudata</taxon>
        <taxon>Salamandroidea</taxon>
        <taxon>Salamandridae</taxon>
        <taxon>Pleurodelinae</taxon>
        <taxon>Pleurodeles</taxon>
    </lineage>
</organism>
<dbReference type="GO" id="GO:0060754">
    <property type="term" value="P:positive regulation of mast cell chemotaxis"/>
    <property type="evidence" value="ECO:0007669"/>
    <property type="project" value="TreeGrafter"/>
</dbReference>
<dbReference type="SUPFAM" id="SSF57501">
    <property type="entry name" value="Cystine-knot cytokines"/>
    <property type="match status" value="1"/>
</dbReference>
<dbReference type="GO" id="GO:0008083">
    <property type="term" value="F:growth factor activity"/>
    <property type="evidence" value="ECO:0007669"/>
    <property type="project" value="UniProtKB-KW"/>
</dbReference>
<evidence type="ECO:0000256" key="1">
    <source>
        <dbReference type="ARBA" id="ARBA00023030"/>
    </source>
</evidence>
<dbReference type="InterPro" id="IPR000072">
    <property type="entry name" value="PDGF/VEGF_dom"/>
</dbReference>
<dbReference type="PROSITE" id="PS50278">
    <property type="entry name" value="PDGF_2"/>
    <property type="match status" value="1"/>
</dbReference>
<evidence type="ECO:0000256" key="5">
    <source>
        <dbReference type="SAM" id="SignalP"/>
    </source>
</evidence>
<keyword evidence="1 3" id="KW-0339">Growth factor</keyword>
<dbReference type="Gene3D" id="2.10.90.10">
    <property type="entry name" value="Cystine-knot cytokines"/>
    <property type="match status" value="1"/>
</dbReference>
<dbReference type="GO" id="GO:0016020">
    <property type="term" value="C:membrane"/>
    <property type="evidence" value="ECO:0007669"/>
    <property type="project" value="InterPro"/>
</dbReference>
<dbReference type="InterPro" id="IPR023581">
    <property type="entry name" value="PD_growth_factor_CS"/>
</dbReference>
<accession>A0AAV7MLI5</accession>
<comment type="similarity">
    <text evidence="3">Belongs to the PDGF/VEGF growth factor family.</text>
</comment>
<dbReference type="AlphaFoldDB" id="A0AAV7MLI5"/>
<keyword evidence="5" id="KW-0732">Signal</keyword>
<dbReference type="GO" id="GO:0042056">
    <property type="term" value="F:chemoattractant activity"/>
    <property type="evidence" value="ECO:0007669"/>
    <property type="project" value="TreeGrafter"/>
</dbReference>
<evidence type="ECO:0000256" key="3">
    <source>
        <dbReference type="RuleBase" id="RU003818"/>
    </source>
</evidence>
<dbReference type="CDD" id="cd00135">
    <property type="entry name" value="PDGF"/>
    <property type="match status" value="1"/>
</dbReference>
<evidence type="ECO:0000256" key="4">
    <source>
        <dbReference type="SAM" id="MobiDB-lite"/>
    </source>
</evidence>
<feature type="compositionally biased region" description="Basic residues" evidence="4">
    <location>
        <begin position="146"/>
        <end position="157"/>
    </location>
</feature>
<dbReference type="Pfam" id="PF00341">
    <property type="entry name" value="PDGF"/>
    <property type="match status" value="1"/>
</dbReference>
<proteinExistence type="inferred from homology"/>
<dbReference type="GO" id="GO:0002040">
    <property type="term" value="P:sprouting angiogenesis"/>
    <property type="evidence" value="ECO:0007669"/>
    <property type="project" value="TreeGrafter"/>
</dbReference>
<comment type="caution">
    <text evidence="7">The sequence shown here is derived from an EMBL/GenBank/DDBJ whole genome shotgun (WGS) entry which is preliminary data.</text>
</comment>
<dbReference type="GO" id="GO:0005615">
    <property type="term" value="C:extracellular space"/>
    <property type="evidence" value="ECO:0007669"/>
    <property type="project" value="TreeGrafter"/>
</dbReference>
<dbReference type="GO" id="GO:0038084">
    <property type="term" value="P:vascular endothelial growth factor signaling pathway"/>
    <property type="evidence" value="ECO:0007669"/>
    <property type="project" value="TreeGrafter"/>
</dbReference>
<evidence type="ECO:0000313" key="8">
    <source>
        <dbReference type="Proteomes" id="UP001066276"/>
    </source>
</evidence>